<sequence length="346" mass="38617">MCKAINIRYSCKHSNYFRLSTCRGMMTIIPGTTFEVRDGNLGSCIKKGNGSSRVEPIAACTSAHSFTMRSARKCGGCQLKQLERSLQARLEEADQRVQAAKAACQRHNGPTIEQTTQVELAEALRRDEGEFRDQKLFDAKKMVGSKCNVSYGSVDAWRRQKGQGCSARRTSLLRREVFPQDVPEEKTLESVWRIEEVNSTWGGPVEGNNKGALAWDDDKDENTFAGVEITMYEDSTSSEDNDENEGDDDSSYDWSEAPAEREHTLQDGKHPSTRGTEKQTPTPPSRESPTTEFQTLQSTQNQMLRHDVGTSWIGSSTDSFGGNCKRESRRDSVTELPQPHASPEDT</sequence>
<feature type="compositionally biased region" description="Basic and acidic residues" evidence="1">
    <location>
        <begin position="258"/>
        <end position="270"/>
    </location>
</feature>
<feature type="compositionally biased region" description="Acidic residues" evidence="1">
    <location>
        <begin position="236"/>
        <end position="251"/>
    </location>
</feature>
<feature type="compositionally biased region" description="Basic and acidic residues" evidence="1">
    <location>
        <begin position="324"/>
        <end position="333"/>
    </location>
</feature>
<name>A0A9P4ULV2_9PEZI</name>
<dbReference type="AlphaFoldDB" id="A0A9P4ULV2"/>
<keyword evidence="3" id="KW-1185">Reference proteome</keyword>
<evidence type="ECO:0000256" key="1">
    <source>
        <dbReference type="SAM" id="MobiDB-lite"/>
    </source>
</evidence>
<evidence type="ECO:0000313" key="2">
    <source>
        <dbReference type="EMBL" id="KAF2717330.1"/>
    </source>
</evidence>
<dbReference type="Proteomes" id="UP000799441">
    <property type="component" value="Unassembled WGS sequence"/>
</dbReference>
<accession>A0A9P4ULV2</accession>
<comment type="caution">
    <text evidence="2">The sequence shown here is derived from an EMBL/GenBank/DDBJ whole genome shotgun (WGS) entry which is preliminary data.</text>
</comment>
<proteinExistence type="predicted"/>
<reference evidence="2" key="1">
    <citation type="journal article" date="2020" name="Stud. Mycol.">
        <title>101 Dothideomycetes genomes: a test case for predicting lifestyles and emergence of pathogens.</title>
        <authorList>
            <person name="Haridas S."/>
            <person name="Albert R."/>
            <person name="Binder M."/>
            <person name="Bloem J."/>
            <person name="Labutti K."/>
            <person name="Salamov A."/>
            <person name="Andreopoulos B."/>
            <person name="Baker S."/>
            <person name="Barry K."/>
            <person name="Bills G."/>
            <person name="Bluhm B."/>
            <person name="Cannon C."/>
            <person name="Castanera R."/>
            <person name="Culley D."/>
            <person name="Daum C."/>
            <person name="Ezra D."/>
            <person name="Gonzalez J."/>
            <person name="Henrissat B."/>
            <person name="Kuo A."/>
            <person name="Liang C."/>
            <person name="Lipzen A."/>
            <person name="Lutzoni F."/>
            <person name="Magnuson J."/>
            <person name="Mondo S."/>
            <person name="Nolan M."/>
            <person name="Ohm R."/>
            <person name="Pangilinan J."/>
            <person name="Park H.-J."/>
            <person name="Ramirez L."/>
            <person name="Alfaro M."/>
            <person name="Sun H."/>
            <person name="Tritt A."/>
            <person name="Yoshinaga Y."/>
            <person name="Zwiers L.-H."/>
            <person name="Turgeon B."/>
            <person name="Goodwin S."/>
            <person name="Spatafora J."/>
            <person name="Crous P."/>
            <person name="Grigoriev I."/>
        </authorList>
    </citation>
    <scope>NUCLEOTIDE SEQUENCE</scope>
    <source>
        <strain evidence="2">CBS 116435</strain>
    </source>
</reference>
<dbReference type="EMBL" id="MU003846">
    <property type="protein sequence ID" value="KAF2717330.1"/>
    <property type="molecule type" value="Genomic_DNA"/>
</dbReference>
<protein>
    <submittedName>
        <fullName evidence="2">Uncharacterized protein</fullName>
    </submittedName>
</protein>
<gene>
    <name evidence="2" type="ORF">K431DRAFT_288632</name>
</gene>
<evidence type="ECO:0000313" key="3">
    <source>
        <dbReference type="Proteomes" id="UP000799441"/>
    </source>
</evidence>
<feature type="compositionally biased region" description="Polar residues" evidence="1">
    <location>
        <begin position="293"/>
        <end position="303"/>
    </location>
</feature>
<organism evidence="2 3">
    <name type="scientific">Polychaeton citri CBS 116435</name>
    <dbReference type="NCBI Taxonomy" id="1314669"/>
    <lineage>
        <taxon>Eukaryota</taxon>
        <taxon>Fungi</taxon>
        <taxon>Dikarya</taxon>
        <taxon>Ascomycota</taxon>
        <taxon>Pezizomycotina</taxon>
        <taxon>Dothideomycetes</taxon>
        <taxon>Dothideomycetidae</taxon>
        <taxon>Capnodiales</taxon>
        <taxon>Capnodiaceae</taxon>
        <taxon>Polychaeton</taxon>
    </lineage>
</organism>
<feature type="region of interest" description="Disordered" evidence="1">
    <location>
        <begin position="232"/>
        <end position="346"/>
    </location>
</feature>